<organism evidence="2 3">
    <name type="scientific">Candidatus Nomurabacteria bacterium RIFCSPLOWO2_01_FULL_33_24</name>
    <dbReference type="NCBI Taxonomy" id="1801765"/>
    <lineage>
        <taxon>Bacteria</taxon>
        <taxon>Candidatus Nomuraibacteriota</taxon>
    </lineage>
</organism>
<reference evidence="2 3" key="1">
    <citation type="journal article" date="2016" name="Nat. Commun.">
        <title>Thousands of microbial genomes shed light on interconnected biogeochemical processes in an aquifer system.</title>
        <authorList>
            <person name="Anantharaman K."/>
            <person name="Brown C.T."/>
            <person name="Hug L.A."/>
            <person name="Sharon I."/>
            <person name="Castelle C.J."/>
            <person name="Probst A.J."/>
            <person name="Thomas B.C."/>
            <person name="Singh A."/>
            <person name="Wilkins M.J."/>
            <person name="Karaoz U."/>
            <person name="Brodie E.L."/>
            <person name="Williams K.H."/>
            <person name="Hubbard S.S."/>
            <person name="Banfield J.F."/>
        </authorList>
    </citation>
    <scope>NUCLEOTIDE SEQUENCE [LARGE SCALE GENOMIC DNA]</scope>
</reference>
<evidence type="ECO:0000313" key="3">
    <source>
        <dbReference type="Proteomes" id="UP000185809"/>
    </source>
</evidence>
<dbReference type="Proteomes" id="UP000185809">
    <property type="component" value="Unassembled WGS sequence"/>
</dbReference>
<dbReference type="EMBL" id="MFUP01000014">
    <property type="protein sequence ID" value="OGI87241.1"/>
    <property type="molecule type" value="Genomic_DNA"/>
</dbReference>
<proteinExistence type="predicted"/>
<comment type="caution">
    <text evidence="2">The sequence shown here is derived from an EMBL/GenBank/DDBJ whole genome shotgun (WGS) entry which is preliminary data.</text>
</comment>
<gene>
    <name evidence="2" type="ORF">A2995_00995</name>
</gene>
<evidence type="ECO:0000313" key="2">
    <source>
        <dbReference type="EMBL" id="OGI87241.1"/>
    </source>
</evidence>
<feature type="compositionally biased region" description="Polar residues" evidence="1">
    <location>
        <begin position="2155"/>
        <end position="2168"/>
    </location>
</feature>
<feature type="region of interest" description="Disordered" evidence="1">
    <location>
        <begin position="2153"/>
        <end position="2177"/>
    </location>
</feature>
<feature type="region of interest" description="Disordered" evidence="1">
    <location>
        <begin position="3314"/>
        <end position="3337"/>
    </location>
</feature>
<name>A0A1F6WZB2_9BACT</name>
<sequence>MSKKYIISYLVIFIFLFIFGFSLFTNQTLAAGAYGTLRGYAWSDNIGWISFSCLNDSSCVGSGWEVAMDDMTGELSGMAWSDNIGWINFNPDFSVDICPDQPTDPNDCKAKVELTPPINNVNFGKVTGWIRACKVYLTGCSGATESLTGAKLGGWDGWIELSGANHSSPDGTGNGGVTYKHIYKNSGSSTNENSFIGNAWGSNVFGWINFFSGSQGVKAKLRIPFLDLTIEKDQNLLPPPFGPANVVVVETGNQAVLNWRGRDLAKQSNYDACTAQADWPNPGNRRSSSGRRITTKVELDGTGYFSLELWKYLYDFYGGSNPWIYKAPLSSNNPALSANDAAKSLAKQVNDVWCPSYVCASSIRGDIILSSFYPNVDIQVTMSTNGGATAIVSPTNLKQKITFFAPIDLLNPEKSTFNLSLSGVSISSTNNNNINNVVIDLANKINSGSLKTLYFAETQGSDLIIYARYYDSWLGAAANIFKPATTVSIIPKIPTNSTSFSIVGDPIFETGESTGSLLSSGSNTTDLALIAVRGNAGHWLPSNFGITIGTETINTTWKNSSYGTTDDIKERIENNPTLNSLVEVKHLYDEILGISIILIETKTGNSFTVSNSTTGDAGEMDVISTVRKYTLSCPTLGSISSISRTVYAGVLDYVFSLGLKAESDDPYAYPSGKTTDLTVPSGAEAILTWDSDDDSLICESASSGVGSDWAGGNIGLGLGTSRNPYSPNPAIVLSQEVTLTGTSGTFNLNIIPTDTTLNSISVSENYDTNLSTTADNLAQAINSAGVSAIKATAHNGSNLSSKVFIDSSGSTSFTVSISGTGNMSLGKTEGETTGILINDGTATSTEKAILTVSGGTSGSSDKFGLKIDGNPIGPIFAQSSPESTAQMLVSYISSYIDNYASGMTVSREPGTSEIIIISTTPFTITDEGTEKDVNSNSPPNIEIGYTIVKKYTLICTNVDNNIFTETATITILPEPTSDLTARTKNTGGGFLPAVSVVSGADYSVLPDWMGGDDWGRLKWWGHNVDYSSCQAENSYTENSFQGREWDWSDPSYHGHKGSLTPVAGKQGIGTLKEVKIKLVSGIIGNNFNIRINDQSIIQLFDTSLKITADKLKDKINNIATNGEAFFVTASIDPTDADGKTIIITSSSTGSLFNIGDDGSSGTTQIIPTEAVNDGSLIFTTAATAILSGSNIGGEFKIKIKGITKSVTLGSTYPTLAQVATELARLITADIAGVSATAVDEIITIKSNSDIYDDTNSFNIDALDTSGGDAFISVESITTRLATITINGTSGTVVVEINGITSSVPWNTDKNTTAQDLAEKINEDNSGSAPSVSNSTFVSSVGATAEQNVVIINSFKTEIKKDILPLSGADISISSISAREKKIFLDKTSNLVTGSFKASLNKLSFTSPSPVSETINTKTLHQEAHNLGSNLTQSHSDVDFSSKYNVITLTSEINNSDAPLFEIIDGGSTVGAITIGTTVHSYQLSCEGISSTNFSTEDYSYVTILPAGKRINPSLTFTVERDPNPPASASDITINSGEIAKLVWSTTDMTSCDASGDWSNAINTSGFQLTSPLINNGIATDTEKAILTFSGYDSTFEITINNIYSVIKSSSTTADLAVDAMVLYINADPVLSPIVLASKDPLNPYVMILESVSGPFSVTDFNTSDAYRDGNIDIALVDTYEYILTCHDAGGNDYPESVTVTVLPKPSVSLIVDDPFSASPSTAVVYDGDDVILKWWAHNVKYNQCYGANNYGSFSDWWFNGFPSFHATKPPLDPSGIGTQATFQLENDGLTANTTVASATLSGTAGTFEIKINSQPINVSATGDLTADALSLKNEIDSLAITGLTTTQNGPVITLSSSTLFNIDSSSTSGGNAHIMIESIATKLGSITVNNSINLAFYGAIINGTPISVAFSPALSEGKIAKNLAIAINTNTSVNKKVIAHREGTTVIITALSVVGHIDFGPNNPATTTVSSLSDPTTRTKTITFTGGSSGDTFKVEINGSSYSYPLGPGETATEAALEIFNLISIAGTTTTLDGNKITITLNASNNSNTASAFTLTKSSTMTGDVTVGTKVREYNLNCLGVDGTTAYEEAYVTVLPIGIEPQTGITLTVESDNPNTQPSPSPAAYSDIIIPSGAEIDLEWVATDIDPGSCLASGDWTTTGSKADSGSETEGPLINDGTATDTEKAILTVEPSTTGGEYKIIFGIGGTDYTTNLVTSSFDKKVDTGFIVIEINNLGIPNLIASQPDPSAPLIEIISSSPFTIRQAVDSTGIANLAIALVKTFEYELSCNDSSGTPITPSEKVIVNVLPEADNDLSVKKSSDLVYRKAEAVSDGETIDIQWWAHNVNYDTCWAKNNYDARNTPPGDWQWTSAGFHATQPLLSPPGPGGNLNVPVENTGDGGLIKSDMNIMSVALSKSTGATGTFKLTVDFSNNFSVLSSVPDPIAELSDAIDSHSQYSASVSGSQIIIRKDSGNFLNVLDNSSGDVKLIIQPVQTQLGSVVVNSGTAGVEINGTVITGSDTSTLATNINNNSSVNQEVVATVVDGEIIISSLRIVDKSSLSNKITINPISSSRARKVTITNSLTNGSQKYGIEINGISISSLSWQTPILPFSDYAQDLANKINNDNSLNKYFTAKAEGADIYITLNSIDTNYNGSYFKLQKDITTSGDFVVGTVVHEYDLYCGGVPNSDSEVFDSAFVSVFPTGVEIGSSSGIFTVESDNPNTQPSPSPVAYPDIIIPSGAEALLKWSMGDMTSCQASGDWAAPMGTGPRGISSTFQRDIIFSGSGQFRIKINLPGQGYVTKSFASSAQAAHAFASDWDSLPNINAIANGEIVTLSGMGITPDVLTSTPTRVNLNDPWTEGESTGILINNGTQTVTKKAILTLSGNSGNYFGVIIEGTAVEVPFNNNFTDSYTALINKINDTFPGYITAVSTGTNTIEVSSSSSWFTITEKRPNPNPGSYYGYEGTIGGNLIINIALVDTYEYILTCQDVAGNNYPESVTVTVLPEPEVGLTVEGTITNVGPSSVVSISPNSAGERVRLKWWGNNVKYDTNNCRARNNDGDSNWIWQGPGYHATKVLPPFGLGAGSAETNNFLKNNGAGTSSVQLATVTIDDIGGTYEIEIDGSPISASESTKSAIANALRDAINSDPIVSELVTAISKNNVVIINSFPTKDTTSSSINSISVSTIDAYTKMLTLSGNATGSGDTWGIEVNGITKYQNPSDPSNLVNDASGLSTKLNTIPGIIAIPNGKTIKVNLESVATQAGTFDITTSSPKLTLGTVVKAYEVQCEGVPGTGGMIDKKEVYVTVLPEEEDTSGITFDVKSDDPDTKPSPNTPTDSIVIPSGAEAELTWEATDMSSCLATGNWSGNKNPLGGQETQGPLINDGTQAYTKKAIVTLSGGIEGIDLGTNDQFWLVINGNHFGPFLASGDTDSDAELIALFINDIQTTVPNLTATAFGSKIVITSPTPFSITDGADNFELNNGFYTDSYNPANMTIALIDTYKYILTCDGTPKEVTVDVLPDPYVNLTVEKTPSGPDTLINVPSGSEVDIRWWGGNVDYSTCVSTNNYGSSSDWNWTDPSWHATQNPLHPGPGLNTTGVLNNSGTIASNTLSASAQLYGTSGTFHLKINSNTYDKTVNNNLTLSASNLVSLINSNSGTTGINAISSGNIITVYSNSQFTIEDMTNNIVYGDNAKIIIQSSYTNLAGVVLSGNSGTFGLAINNNPISTPLIVPLSNSAINLANEINDPNNNVSNEVVAMAKNETVLINSFPVKDLSRDSMGFPTFRSTFSPTNSIFSRIITLTENSIFGGRFKVELNGATIDSVTYSGDLVADAETLTNEINYKKYSSGVTAVWNGNNTITITLDIKNTNNSKFIITNYGTTGDVQTLIGTKVFVYQTSCQGVSGLATEATEKTADQKAYVNVLPPTVPIVDIRADGKNSLSLPATGGLIKLTWKTRNIVSGSCVASVVPSNAGIPMWYNGQSLSDNAPTPGSGLAFVGINLTQSATFTITCDDEFGGTVNDSVPVLLGANIDIKAKNTEATDPLPAGNYYDDITVPSAPGADAVLEWTGSDTKPGSCSALGVDWNYSLLVDPTGRETILQTDLVNTNTNNTSVVKEYDIECLRNDPNADTLISKIIFETGGTIDYEITINGILITKRKGFWTSISTIVAEITDDINSHPDNSPNGIFNITAVVDPRDSTNRTIILWSETTGFKIITSSSPDNKIRNENIVADTTTITILPPEDVCPNIPNIQLVVPLGFNLVDGNCLPDPGPDWCPNILGTQNSLPAGMTINSDGDCIYMSGYCSDPLATNTGSPLPCEYNPEGNLYLQALSGLTPAPFNPASLKYETGLRWGTNTFAPGDLNSCLAYSFDNSFIPRISALLPSSDISNYSGKITTANWDPAGTGTAIAIPNTSNSPLGPVLEVETPENPTVYVIDCLDSSNNHFFDTEVVSQQILTPTVNLTYSNFIPDPANVPPQDMIPGTVDLRWSGNNLLANSCNATSSFGAPVWNTDTNFATSGTKTSVIVSPYPGPVTLTITCQSEIDPSVYVSDSVILTNNSPINPLPEIIFEEI</sequence>
<accession>A0A1F6WZB2</accession>
<protein>
    <submittedName>
        <fullName evidence="2">Uncharacterized protein</fullName>
    </submittedName>
</protein>
<evidence type="ECO:0000256" key="1">
    <source>
        <dbReference type="SAM" id="MobiDB-lite"/>
    </source>
</evidence>